<dbReference type="GO" id="GO:0007420">
    <property type="term" value="P:brain development"/>
    <property type="evidence" value="ECO:0007669"/>
    <property type="project" value="TreeGrafter"/>
</dbReference>
<reference evidence="16" key="1">
    <citation type="submission" date="2020-07" db="EMBL/GenBank/DDBJ databases">
        <title>Clarias magur genome sequencing, assembly and annotation.</title>
        <authorList>
            <person name="Kushwaha B."/>
            <person name="Kumar R."/>
            <person name="Das P."/>
            <person name="Joshi C.G."/>
            <person name="Kumar D."/>
            <person name="Nagpure N.S."/>
            <person name="Pandey M."/>
            <person name="Agarwal S."/>
            <person name="Srivastava S."/>
            <person name="Singh M."/>
            <person name="Sahoo L."/>
            <person name="Jayasankar P."/>
            <person name="Meher P.K."/>
            <person name="Koringa P.G."/>
            <person name="Iquebal M.A."/>
            <person name="Das S.P."/>
            <person name="Bit A."/>
            <person name="Patnaik S."/>
            <person name="Patel N."/>
            <person name="Shah T.M."/>
            <person name="Hinsu A."/>
            <person name="Jena J.K."/>
        </authorList>
    </citation>
    <scope>NUCLEOTIDE SEQUENCE</scope>
    <source>
        <strain evidence="16">CIFAMagur01</strain>
        <tissue evidence="16">Testis</tissue>
    </source>
</reference>
<evidence type="ECO:0000256" key="9">
    <source>
        <dbReference type="ARBA" id="ARBA00022840"/>
    </source>
</evidence>
<feature type="non-terminal residue" evidence="16">
    <location>
        <position position="1555"/>
    </location>
</feature>
<dbReference type="GO" id="GO:0005524">
    <property type="term" value="F:ATP binding"/>
    <property type="evidence" value="ECO:0007669"/>
    <property type="project" value="UniProtKB-KW"/>
</dbReference>
<dbReference type="Pfam" id="PF07714">
    <property type="entry name" value="PK_Tyr_Ser-Thr"/>
    <property type="match status" value="1"/>
</dbReference>
<dbReference type="EC" id="2.7.11.1" evidence="2"/>
<dbReference type="FunFam" id="3.30.200.20:FF:000275">
    <property type="entry name" value="Apoptosis associated tyrosine kinase"/>
    <property type="match status" value="1"/>
</dbReference>
<dbReference type="InterPro" id="IPR001245">
    <property type="entry name" value="Ser-Thr/Tyr_kinase_cat_dom"/>
</dbReference>
<dbReference type="PRINTS" id="PR00109">
    <property type="entry name" value="TYRKINASE"/>
</dbReference>
<keyword evidence="5" id="KW-0808">Transferase</keyword>
<feature type="compositionally biased region" description="Polar residues" evidence="14">
    <location>
        <begin position="1244"/>
        <end position="1261"/>
    </location>
</feature>
<dbReference type="PANTHER" id="PTHR24417:SF9">
    <property type="entry name" value="SERINE_THREONINE-PROTEIN KINASE LMTK1 ISOFORM X1"/>
    <property type="match status" value="1"/>
</dbReference>
<evidence type="ECO:0000256" key="5">
    <source>
        <dbReference type="ARBA" id="ARBA00022679"/>
    </source>
</evidence>
<evidence type="ECO:0000256" key="3">
    <source>
        <dbReference type="ARBA" id="ARBA00022527"/>
    </source>
</evidence>
<evidence type="ECO:0000256" key="1">
    <source>
        <dbReference type="ARBA" id="ARBA00004167"/>
    </source>
</evidence>
<keyword evidence="10" id="KW-1133">Transmembrane helix</keyword>
<feature type="compositionally biased region" description="Acidic residues" evidence="14">
    <location>
        <begin position="1297"/>
        <end position="1307"/>
    </location>
</feature>
<evidence type="ECO:0000256" key="2">
    <source>
        <dbReference type="ARBA" id="ARBA00012513"/>
    </source>
</evidence>
<feature type="compositionally biased region" description="Basic and acidic residues" evidence="14">
    <location>
        <begin position="673"/>
        <end position="685"/>
    </location>
</feature>
<dbReference type="EMBL" id="QNUK01000103">
    <property type="protein sequence ID" value="KAF5901822.1"/>
    <property type="molecule type" value="Genomic_DNA"/>
</dbReference>
<comment type="subcellular location">
    <subcellularLocation>
        <location evidence="1">Membrane</location>
        <topology evidence="1">Single-pass membrane protein</topology>
    </subcellularLocation>
</comment>
<dbReference type="PROSITE" id="PS00109">
    <property type="entry name" value="PROTEIN_KINASE_TYR"/>
    <property type="match status" value="1"/>
</dbReference>
<evidence type="ECO:0000256" key="7">
    <source>
        <dbReference type="ARBA" id="ARBA00022741"/>
    </source>
</evidence>
<keyword evidence="11" id="KW-0472">Membrane</keyword>
<dbReference type="GO" id="GO:0005737">
    <property type="term" value="C:cytoplasm"/>
    <property type="evidence" value="ECO:0007669"/>
    <property type="project" value="UniProtKB-ARBA"/>
</dbReference>
<feature type="compositionally biased region" description="Acidic residues" evidence="14">
    <location>
        <begin position="1353"/>
        <end position="1367"/>
    </location>
</feature>
<evidence type="ECO:0000256" key="8">
    <source>
        <dbReference type="ARBA" id="ARBA00022777"/>
    </source>
</evidence>
<feature type="region of interest" description="Disordered" evidence="14">
    <location>
        <begin position="1216"/>
        <end position="1261"/>
    </location>
</feature>
<organism evidence="16 17">
    <name type="scientific">Clarias magur</name>
    <name type="common">Asian catfish</name>
    <name type="synonym">Macropteronotus magur</name>
    <dbReference type="NCBI Taxonomy" id="1594786"/>
    <lineage>
        <taxon>Eukaryota</taxon>
        <taxon>Metazoa</taxon>
        <taxon>Chordata</taxon>
        <taxon>Craniata</taxon>
        <taxon>Vertebrata</taxon>
        <taxon>Euteleostomi</taxon>
        <taxon>Actinopterygii</taxon>
        <taxon>Neopterygii</taxon>
        <taxon>Teleostei</taxon>
        <taxon>Ostariophysi</taxon>
        <taxon>Siluriformes</taxon>
        <taxon>Clariidae</taxon>
        <taxon>Clarias</taxon>
    </lineage>
</organism>
<keyword evidence="9" id="KW-0067">ATP-binding</keyword>
<dbReference type="GO" id="GO:0012505">
    <property type="term" value="C:endomembrane system"/>
    <property type="evidence" value="ECO:0007669"/>
    <property type="project" value="UniProtKB-ARBA"/>
</dbReference>
<evidence type="ECO:0000313" key="17">
    <source>
        <dbReference type="Proteomes" id="UP000727407"/>
    </source>
</evidence>
<keyword evidence="4" id="KW-0597">Phosphoprotein</keyword>
<protein>
    <recommendedName>
        <fullName evidence="2">non-specific serine/threonine protein kinase</fullName>
        <ecNumber evidence="2">2.7.11.1</ecNumber>
    </recommendedName>
</protein>
<evidence type="ECO:0000256" key="14">
    <source>
        <dbReference type="SAM" id="MobiDB-lite"/>
    </source>
</evidence>
<comment type="caution">
    <text evidence="16">The sequence shown here is derived from an EMBL/GenBank/DDBJ whole genome shotgun (WGS) entry which is preliminary data.</text>
</comment>
<dbReference type="OrthoDB" id="5973359at2759"/>
<keyword evidence="7" id="KW-0547">Nucleotide-binding</keyword>
<keyword evidence="6" id="KW-0812">Transmembrane</keyword>
<evidence type="ECO:0000256" key="4">
    <source>
        <dbReference type="ARBA" id="ARBA00022553"/>
    </source>
</evidence>
<feature type="domain" description="Protein kinase" evidence="15">
    <location>
        <begin position="132"/>
        <end position="405"/>
    </location>
</feature>
<keyword evidence="17" id="KW-1185">Reference proteome</keyword>
<accession>A0A8J4UQ64</accession>
<gene>
    <name evidence="16" type="ORF">DAT39_008464</name>
</gene>
<proteinExistence type="predicted"/>
<dbReference type="PROSITE" id="PS50011">
    <property type="entry name" value="PROTEIN_KINASE_DOM"/>
    <property type="match status" value="1"/>
</dbReference>
<feature type="region of interest" description="Disordered" evidence="14">
    <location>
        <begin position="604"/>
        <end position="708"/>
    </location>
</feature>
<comment type="catalytic activity">
    <reaction evidence="12">
        <text>L-threonyl-[protein] + ATP = O-phospho-L-threonyl-[protein] + ADP + H(+)</text>
        <dbReference type="Rhea" id="RHEA:46608"/>
        <dbReference type="Rhea" id="RHEA-COMP:11060"/>
        <dbReference type="Rhea" id="RHEA-COMP:11605"/>
        <dbReference type="ChEBI" id="CHEBI:15378"/>
        <dbReference type="ChEBI" id="CHEBI:30013"/>
        <dbReference type="ChEBI" id="CHEBI:30616"/>
        <dbReference type="ChEBI" id="CHEBI:61977"/>
        <dbReference type="ChEBI" id="CHEBI:456216"/>
        <dbReference type="EC" id="2.7.11.1"/>
    </reaction>
</comment>
<feature type="compositionally biased region" description="Polar residues" evidence="14">
    <location>
        <begin position="1531"/>
        <end position="1546"/>
    </location>
</feature>
<dbReference type="Proteomes" id="UP000727407">
    <property type="component" value="Unassembled WGS sequence"/>
</dbReference>
<keyword evidence="8 16" id="KW-0418">Kinase</keyword>
<feature type="region of interest" description="Disordered" evidence="14">
    <location>
        <begin position="1292"/>
        <end position="1314"/>
    </location>
</feature>
<dbReference type="InterPro" id="IPR008266">
    <property type="entry name" value="Tyr_kinase_AS"/>
</dbReference>
<evidence type="ECO:0000256" key="12">
    <source>
        <dbReference type="ARBA" id="ARBA00047899"/>
    </source>
</evidence>
<dbReference type="Gene3D" id="1.10.510.10">
    <property type="entry name" value="Transferase(Phosphotransferase) domain 1"/>
    <property type="match status" value="1"/>
</dbReference>
<evidence type="ECO:0000256" key="10">
    <source>
        <dbReference type="ARBA" id="ARBA00022989"/>
    </source>
</evidence>
<feature type="region of interest" description="Disordered" evidence="14">
    <location>
        <begin position="1453"/>
        <end position="1555"/>
    </location>
</feature>
<evidence type="ECO:0000256" key="13">
    <source>
        <dbReference type="ARBA" id="ARBA00048679"/>
    </source>
</evidence>
<feature type="region of interest" description="Disordered" evidence="14">
    <location>
        <begin position="1344"/>
        <end position="1386"/>
    </location>
</feature>
<dbReference type="GO" id="GO:0016020">
    <property type="term" value="C:membrane"/>
    <property type="evidence" value="ECO:0007669"/>
    <property type="project" value="UniProtKB-SubCell"/>
</dbReference>
<evidence type="ECO:0000313" key="16">
    <source>
        <dbReference type="EMBL" id="KAF5901822.1"/>
    </source>
</evidence>
<sequence>MQGPGCLLSLNAISKATETSAVLYVQKGGAPLSELSWPSSLAVVAVSFSGLFTFIFLMLACLCCKKGDISFKEFENTGEEFQADLSTLASSGSQDGPDVYVLPLTEVSLPVAKQPCRSIQLLKSADLGRHSLLYLKEIGHDWFGKVFLGEVNAGLSTTQVVAKELKASASIQEQTQFLEEALPYRTLQHPALLQCLAQCTDVTPYLLIMEYCPLGDVKGYLRSCRAAGSATPDPFILQQMACEIASGLQYLHKHNYIHSDLALRNCLLTSEMSVKIGDYGLSHSRYKDDYFVTADQIWVPLRWIAPELIDEVHGNLLVVDQTRASNVWSLGVTIWELFELGSQPYRHYTDRQVLTYAVKEQQLKLPKPLLKVPLSERWYEVMQFCWLQPEQRPVVEEVYLLLNYLCAKGTNEAEEDFEKRWNSLRPSLDTGSSQRTPALEVPSSNSSFPLLEHFSMVDSFQSENGDEILTVTETSDGLNFEYKWEQARAEQPYCSSSTSGPLGSSNPHYQDIYYPLSSSAGSCKGESLALGISPSQYKSDYPGVVPVLSAHSPSVSSEYYIRIEEPTECNISVEEATLDYSPEHDSSKCSLSMEDMKSPTEAYTNAHWTGSKDSNSFINVSDTSPTTTALSVEPPQRQDLNHTDSAEQLSQYFSPSDPDRPHCELTPSGEQEVPLKRDQPPESRLKSVSLHNTGAHETPRGISVSMGSPSLGQCDPYLEANQRTAEKNMTIEAYYDTMGSLPKNIPRPHNITIDVETADCLLMGAADPEDDVTHFTEMETINWTSNQSTNNNTLNFDDRKTRGFHDTYLDVHHTTPFSSGQNLQPVTLTTRQNSPADTFKQHPQMEATGRNPNTFSHTDSNTECVSYEQFCSGDQTMVASSVPEKLQIKKNSPLLHIREKPACFPMQDYSRTNLLSLSETKDRSTIPAQDIKVQSAGPTVMPGAQAKHVSECCHTEDSISLVNIDDCSDGDVTEITFKVFTDSPIGFAKAEDINLAHTPMHRQIQNQDPQEFIDLASSSSPCEAFSPDAYHTSIQPKSLDSGYDTENNESPEFVMKDLEGKPVLSTSVESEYEMVLQMDLEENDLTPTGNSAVKLASLGNRSQYRDSAYFSDYDAENEKSPCEGGSIFFNNKLDDFLGKEPVKDASLTTIVKEGGFPVSPKENQYNFTSMIANVGNPLLSIKQLCHDRRNMEFDPSSSPASGPVITVLAPFPPEMGGCLTKESAPDDGLGVESEHSGDDPASECLSSTESDGSSTTQEATTMEDQVNSNSMGFSSADSLGSACTILDVKNCENREDNPDDCQMDGENEEKKGVEEKAEMVEDAVLNVKRDNSLDSILPALPANLDIPAPLGNCDEEEDSDDSDESDEELRSYSVQDQSDESEEDFTTVPVVVVSDRSSARHLRSLLKMPSLLTQSFCDELERKKKAVSFFDDVTVFLFDQDSPTGELAEYTFPPMMEPNGQTAECKDQPSQKEVSDSDNSSNRNVLKDGGTLEWENDFPLMANASTLDPASDRICTPPNSPVNLPEEKPAPQSSRFSVSRFSITHVSDSDVKPMG</sequence>
<evidence type="ECO:0000256" key="6">
    <source>
        <dbReference type="ARBA" id="ARBA00022692"/>
    </source>
</evidence>
<evidence type="ECO:0000256" key="11">
    <source>
        <dbReference type="ARBA" id="ARBA00023136"/>
    </source>
</evidence>
<feature type="compositionally biased region" description="Basic and acidic residues" evidence="14">
    <location>
        <begin position="1464"/>
        <end position="1475"/>
    </location>
</feature>
<comment type="catalytic activity">
    <reaction evidence="13">
        <text>L-seryl-[protein] + ATP = O-phospho-L-seryl-[protein] + ADP + H(+)</text>
        <dbReference type="Rhea" id="RHEA:17989"/>
        <dbReference type="Rhea" id="RHEA-COMP:9863"/>
        <dbReference type="Rhea" id="RHEA-COMP:11604"/>
        <dbReference type="ChEBI" id="CHEBI:15378"/>
        <dbReference type="ChEBI" id="CHEBI:29999"/>
        <dbReference type="ChEBI" id="CHEBI:30616"/>
        <dbReference type="ChEBI" id="CHEBI:83421"/>
        <dbReference type="ChEBI" id="CHEBI:456216"/>
        <dbReference type="EC" id="2.7.11.1"/>
    </reaction>
</comment>
<keyword evidence="3" id="KW-0723">Serine/threonine-protein kinase</keyword>
<evidence type="ECO:0000259" key="15">
    <source>
        <dbReference type="PROSITE" id="PS50011"/>
    </source>
</evidence>
<dbReference type="GO" id="GO:0004713">
    <property type="term" value="F:protein tyrosine kinase activity"/>
    <property type="evidence" value="ECO:0007669"/>
    <property type="project" value="TreeGrafter"/>
</dbReference>
<dbReference type="SUPFAM" id="SSF56112">
    <property type="entry name" value="Protein kinase-like (PK-like)"/>
    <property type="match status" value="1"/>
</dbReference>
<feature type="compositionally biased region" description="Polar residues" evidence="14">
    <location>
        <begin position="604"/>
        <end position="630"/>
    </location>
</feature>
<dbReference type="InterPro" id="IPR011009">
    <property type="entry name" value="Kinase-like_dom_sf"/>
</dbReference>
<name>A0A8J4UQ64_CLAMG</name>
<dbReference type="GO" id="GO:0004674">
    <property type="term" value="F:protein serine/threonine kinase activity"/>
    <property type="evidence" value="ECO:0007669"/>
    <property type="project" value="UniProtKB-KW"/>
</dbReference>
<dbReference type="InterPro" id="IPR000719">
    <property type="entry name" value="Prot_kinase_dom"/>
</dbReference>
<dbReference type="PANTHER" id="PTHR24417">
    <property type="entry name" value="SERINE/THREONINE-PROTEIN KINASE LMTK1"/>
    <property type="match status" value="1"/>
</dbReference>
<dbReference type="FunFam" id="1.10.510.10:FF:000347">
    <property type="entry name" value="Apoptosis associated tyrosine kinase"/>
    <property type="match status" value="1"/>
</dbReference>